<evidence type="ECO:0000256" key="1">
    <source>
        <dbReference type="SAM" id="MobiDB-lite"/>
    </source>
</evidence>
<dbReference type="EMBL" id="UPHU01000001">
    <property type="protein sequence ID" value="VBA55034.1"/>
    <property type="molecule type" value="Genomic_DNA"/>
</dbReference>
<keyword evidence="3" id="KW-1185">Reference proteome</keyword>
<evidence type="ECO:0000313" key="2">
    <source>
        <dbReference type="EMBL" id="VBA55034.1"/>
    </source>
</evidence>
<proteinExistence type="predicted"/>
<evidence type="ECO:0008006" key="4">
    <source>
        <dbReference type="Google" id="ProtNLM"/>
    </source>
</evidence>
<name>A0A498R162_9MYCO</name>
<protein>
    <recommendedName>
        <fullName evidence="4">Transmembrane protein</fullName>
    </recommendedName>
</protein>
<feature type="region of interest" description="Disordered" evidence="1">
    <location>
        <begin position="200"/>
        <end position="222"/>
    </location>
</feature>
<reference evidence="2 3" key="1">
    <citation type="submission" date="2018-09" db="EMBL/GenBank/DDBJ databases">
        <authorList>
            <person name="Tagini F."/>
        </authorList>
    </citation>
    <scope>NUCLEOTIDE SEQUENCE [LARGE SCALE GENOMIC DNA]</scope>
    <source>
        <strain evidence="2 3">MK142</strain>
    </source>
</reference>
<evidence type="ECO:0000313" key="3">
    <source>
        <dbReference type="Proteomes" id="UP000268285"/>
    </source>
</evidence>
<gene>
    <name evidence="2" type="ORF">LAUMK142_04921</name>
</gene>
<organism evidence="2 3">
    <name type="scientific">Mycobacterium pseudokansasii</name>
    <dbReference type="NCBI Taxonomy" id="2341080"/>
    <lineage>
        <taxon>Bacteria</taxon>
        <taxon>Bacillati</taxon>
        <taxon>Actinomycetota</taxon>
        <taxon>Actinomycetes</taxon>
        <taxon>Mycobacteriales</taxon>
        <taxon>Mycobacteriaceae</taxon>
        <taxon>Mycobacterium</taxon>
    </lineage>
</organism>
<dbReference type="RefSeq" id="WP_246013690.1">
    <property type="nucleotide sequence ID" value="NZ_JAIENV010000149.1"/>
</dbReference>
<dbReference type="Proteomes" id="UP000268285">
    <property type="component" value="Unassembled WGS sequence"/>
</dbReference>
<sequence>MTAPLPTLSQLLNWPYEHLNEAAAYWQALASKCYDAVGQVWRDTLNMDWEGEAITALRAATGADKTIAANVYDQVTQQACKEARSGASQILDARNRLKYKVQDAEEAGFSVSEDMSVYDTHTTANPVELADRQAQAQAFAEDIRLRAAKLVTADTDVAQKVTATMAGIGPQAFGEPINADDTIIGDNKHNGVQLVDFTQDNAAGTNPPPFAPWDTPDGTPPPGTGLSPKLQQMLLGSNPASLTGQGLVENMQRFVQSLPENDPRTAWLRGQVADLQAHVTDIEYARTHCTTRDWIERTSQFASGVIVTGSGLLAAETGVGLAVAGAGGVGTVIAGTNLLRCLTGSK</sequence>
<accession>A0A498R162</accession>
<dbReference type="AlphaFoldDB" id="A0A498R162"/>